<accession>A0ACA9SEU4</accession>
<evidence type="ECO:0000313" key="2">
    <source>
        <dbReference type="Proteomes" id="UP000789920"/>
    </source>
</evidence>
<protein>
    <submittedName>
        <fullName evidence="1">21430_t:CDS:1</fullName>
    </submittedName>
</protein>
<evidence type="ECO:0000313" key="1">
    <source>
        <dbReference type="EMBL" id="CAG8836272.1"/>
    </source>
</evidence>
<feature type="non-terminal residue" evidence="1">
    <location>
        <position position="96"/>
    </location>
</feature>
<keyword evidence="2" id="KW-1185">Reference proteome</keyword>
<comment type="caution">
    <text evidence="1">The sequence shown here is derived from an EMBL/GenBank/DDBJ whole genome shotgun (WGS) entry which is preliminary data.</text>
</comment>
<dbReference type="Proteomes" id="UP000789920">
    <property type="component" value="Unassembled WGS sequence"/>
</dbReference>
<name>A0ACA9SEU4_9GLOM</name>
<dbReference type="EMBL" id="CAJVQC010114219">
    <property type="protein sequence ID" value="CAG8836272.1"/>
    <property type="molecule type" value="Genomic_DNA"/>
</dbReference>
<sequence length="96" mass="11287">VKRNIKTIDILPILDIDENFFELNNTEFNNLQDHTDIIGHQHSPSNDFSYLKNKKNSYCAQVKGYIDTLPILDVDENFFELNNTEFNNMQDHINII</sequence>
<proteinExistence type="predicted"/>
<organism evidence="1 2">
    <name type="scientific">Racocetra persica</name>
    <dbReference type="NCBI Taxonomy" id="160502"/>
    <lineage>
        <taxon>Eukaryota</taxon>
        <taxon>Fungi</taxon>
        <taxon>Fungi incertae sedis</taxon>
        <taxon>Mucoromycota</taxon>
        <taxon>Glomeromycotina</taxon>
        <taxon>Glomeromycetes</taxon>
        <taxon>Diversisporales</taxon>
        <taxon>Gigasporaceae</taxon>
        <taxon>Racocetra</taxon>
    </lineage>
</organism>
<feature type="non-terminal residue" evidence="1">
    <location>
        <position position="1"/>
    </location>
</feature>
<gene>
    <name evidence="1" type="ORF">RPERSI_LOCUS29870</name>
</gene>
<reference evidence="1" key="1">
    <citation type="submission" date="2021-06" db="EMBL/GenBank/DDBJ databases">
        <authorList>
            <person name="Kallberg Y."/>
            <person name="Tangrot J."/>
            <person name="Rosling A."/>
        </authorList>
    </citation>
    <scope>NUCLEOTIDE SEQUENCE</scope>
    <source>
        <strain evidence="1">MA461A</strain>
    </source>
</reference>